<dbReference type="InterPro" id="IPR023913">
    <property type="entry name" value="MftC"/>
</dbReference>
<feature type="domain" description="Radical SAM core" evidence="16">
    <location>
        <begin position="11"/>
        <end position="221"/>
    </location>
</feature>
<dbReference type="Pfam" id="PF13186">
    <property type="entry name" value="SPASM"/>
    <property type="match status" value="1"/>
</dbReference>
<feature type="region of interest" description="Disordered" evidence="15">
    <location>
        <begin position="365"/>
        <end position="387"/>
    </location>
</feature>
<evidence type="ECO:0000256" key="15">
    <source>
        <dbReference type="SAM" id="MobiDB-lite"/>
    </source>
</evidence>
<dbReference type="InterPro" id="IPR006638">
    <property type="entry name" value="Elp3/MiaA/NifB-like_rSAM"/>
</dbReference>
<name>A0A1H5QEC6_9PSEU</name>
<dbReference type="InterPro" id="IPR013785">
    <property type="entry name" value="Aldolase_TIM"/>
</dbReference>
<dbReference type="EC" id="1.3.98.7" evidence="10"/>
<evidence type="ECO:0000256" key="1">
    <source>
        <dbReference type="ARBA" id="ARBA00001966"/>
    </source>
</evidence>
<dbReference type="NCBIfam" id="TIGR04085">
    <property type="entry name" value="rSAM_more_4Fe4S"/>
    <property type="match status" value="1"/>
</dbReference>
<protein>
    <recommendedName>
        <fullName evidence="12">Mycofactocin maturase MftC</fullName>
        <ecNumber evidence="10">1.3.98.7</ecNumber>
        <ecNumber evidence="11">4.1.99.26</ecNumber>
    </recommendedName>
    <alternativeName>
        <fullName evidence="14">[Mycofactocin precursor peptide]-pyrrolidinone derivative synthase</fullName>
    </alternativeName>
    <alternativeName>
        <fullName evidence="13">[Mycofactocin precursor peptide]-tyrosine decarboxylase</fullName>
    </alternativeName>
</protein>
<gene>
    <name evidence="17" type="ORF">SAMN05421837_102388</name>
</gene>
<evidence type="ECO:0000256" key="8">
    <source>
        <dbReference type="ARBA" id="ARBA00051525"/>
    </source>
</evidence>
<evidence type="ECO:0000256" key="12">
    <source>
        <dbReference type="ARBA" id="ARBA00074337"/>
    </source>
</evidence>
<dbReference type="InterPro" id="IPR017200">
    <property type="entry name" value="PqqE-like"/>
</dbReference>
<comment type="catalytic activity">
    <reaction evidence="8">
        <text>[mycofactocin precursor peptide]-C-terminal glycyl-L-valyl-L-tyrosine + S-adenosyl-L-methionine = [mycofactocin precursor peptide]-C-terminal glycyl-N-{[2-(4-hydroxyphenyl)ethenyl]-3-methylbutanamide} + 5'-deoxyadenosine + L-methionine + CO2</text>
        <dbReference type="Rhea" id="RHEA:65492"/>
        <dbReference type="Rhea" id="RHEA-COMP:16815"/>
        <dbReference type="Rhea" id="RHEA-COMP:16816"/>
        <dbReference type="ChEBI" id="CHEBI:16526"/>
        <dbReference type="ChEBI" id="CHEBI:17319"/>
        <dbReference type="ChEBI" id="CHEBI:57844"/>
        <dbReference type="ChEBI" id="CHEBI:59789"/>
        <dbReference type="ChEBI" id="CHEBI:156515"/>
        <dbReference type="ChEBI" id="CHEBI:156517"/>
        <dbReference type="EC" id="1.3.98.7"/>
    </reaction>
</comment>
<dbReference type="Gene3D" id="3.20.20.70">
    <property type="entry name" value="Aldolase class I"/>
    <property type="match status" value="1"/>
</dbReference>
<dbReference type="InterPro" id="IPR023885">
    <property type="entry name" value="4Fe4S-binding_SPASM_dom"/>
</dbReference>
<evidence type="ECO:0000256" key="13">
    <source>
        <dbReference type="ARBA" id="ARBA00077306"/>
    </source>
</evidence>
<dbReference type="InterPro" id="IPR058240">
    <property type="entry name" value="rSAM_sf"/>
</dbReference>
<comment type="catalytic activity">
    <reaction evidence="9">
        <text>[mycofactocin precursor peptide]-C-terminal glycyl-N-{[2-(4-hydroxyphenyl)ethenyl]-3-methylbutanamide} + AH2 + S-adenosyl-L-methionine = [mycofactocin precursor peptide]-C-terminal glycyl-N-{5-[(4-hydroxyphenyl)methyl]-4,4-dimethyl-2-oxopyrrolidin-3-yl}acetamide + 5'-deoxyadenosine + L-methionine + A + H(+)</text>
        <dbReference type="Rhea" id="RHEA:65500"/>
        <dbReference type="Rhea" id="RHEA-COMP:16816"/>
        <dbReference type="Rhea" id="RHEA-COMP:16818"/>
        <dbReference type="ChEBI" id="CHEBI:13193"/>
        <dbReference type="ChEBI" id="CHEBI:15378"/>
        <dbReference type="ChEBI" id="CHEBI:17319"/>
        <dbReference type="ChEBI" id="CHEBI:17499"/>
        <dbReference type="ChEBI" id="CHEBI:57844"/>
        <dbReference type="ChEBI" id="CHEBI:59789"/>
        <dbReference type="ChEBI" id="CHEBI:156517"/>
        <dbReference type="ChEBI" id="CHEBI:156518"/>
        <dbReference type="EC" id="4.1.99.26"/>
    </reaction>
</comment>
<dbReference type="EMBL" id="FNUJ01000002">
    <property type="protein sequence ID" value="SEF23748.1"/>
    <property type="molecule type" value="Genomic_DNA"/>
</dbReference>
<dbReference type="FunFam" id="3.20.20.70:FF:000188">
    <property type="entry name" value="Mycofactocin radical SAM maturase MftC"/>
    <property type="match status" value="1"/>
</dbReference>
<keyword evidence="5" id="KW-0408">Iron</keyword>
<dbReference type="RefSeq" id="WP_086681991.1">
    <property type="nucleotide sequence ID" value="NZ_FNUJ01000002.1"/>
</dbReference>
<dbReference type="SMART" id="SM00729">
    <property type="entry name" value="Elp3"/>
    <property type="match status" value="1"/>
</dbReference>
<comment type="cofactor">
    <cofactor evidence="1">
        <name>[4Fe-4S] cluster</name>
        <dbReference type="ChEBI" id="CHEBI:49883"/>
    </cofactor>
</comment>
<dbReference type="OrthoDB" id="9782387at2"/>
<evidence type="ECO:0000256" key="5">
    <source>
        <dbReference type="ARBA" id="ARBA00023004"/>
    </source>
</evidence>
<dbReference type="InterPro" id="IPR034480">
    <property type="entry name" value="Heme_synthase-like"/>
</dbReference>
<proteinExistence type="predicted"/>
<dbReference type="EC" id="4.1.99.26" evidence="11"/>
<evidence type="ECO:0000256" key="9">
    <source>
        <dbReference type="ARBA" id="ARBA00051925"/>
    </source>
</evidence>
<dbReference type="CDD" id="cd21123">
    <property type="entry name" value="SPASM_MftC-like"/>
    <property type="match status" value="1"/>
</dbReference>
<reference evidence="18" key="1">
    <citation type="submission" date="2016-10" db="EMBL/GenBank/DDBJ databases">
        <authorList>
            <person name="Varghese N."/>
            <person name="Submissions S."/>
        </authorList>
    </citation>
    <scope>NUCLEOTIDE SEQUENCE [LARGE SCALE GENOMIC DNA]</scope>
    <source>
        <strain evidence="18">DSM 44654</strain>
    </source>
</reference>
<accession>A0A1H5QEC6</accession>
<dbReference type="GO" id="GO:0051539">
    <property type="term" value="F:4 iron, 4 sulfur cluster binding"/>
    <property type="evidence" value="ECO:0007669"/>
    <property type="project" value="UniProtKB-KW"/>
</dbReference>
<keyword evidence="4" id="KW-0479">Metal-binding</keyword>
<keyword evidence="2" id="KW-0004">4Fe-4S</keyword>
<dbReference type="GO" id="GO:0046872">
    <property type="term" value="F:metal ion binding"/>
    <property type="evidence" value="ECO:0007669"/>
    <property type="project" value="UniProtKB-KW"/>
</dbReference>
<evidence type="ECO:0000256" key="6">
    <source>
        <dbReference type="ARBA" id="ARBA00023014"/>
    </source>
</evidence>
<evidence type="ECO:0000256" key="14">
    <source>
        <dbReference type="ARBA" id="ARBA00079192"/>
    </source>
</evidence>
<dbReference type="NCBIfam" id="TIGR03962">
    <property type="entry name" value="mycofact_rSAM"/>
    <property type="match status" value="1"/>
</dbReference>
<dbReference type="Pfam" id="PF04055">
    <property type="entry name" value="Radical_SAM"/>
    <property type="match status" value="1"/>
</dbReference>
<dbReference type="AlphaFoldDB" id="A0A1H5QEC6"/>
<dbReference type="InterPro" id="IPR007197">
    <property type="entry name" value="rSAM"/>
</dbReference>
<evidence type="ECO:0000256" key="2">
    <source>
        <dbReference type="ARBA" id="ARBA00022485"/>
    </source>
</evidence>
<keyword evidence="18" id="KW-1185">Reference proteome</keyword>
<organism evidence="17 18">
    <name type="scientific">Amycolatopsis pretoriensis</name>
    <dbReference type="NCBI Taxonomy" id="218821"/>
    <lineage>
        <taxon>Bacteria</taxon>
        <taxon>Bacillati</taxon>
        <taxon>Actinomycetota</taxon>
        <taxon>Actinomycetes</taxon>
        <taxon>Pseudonocardiales</taxon>
        <taxon>Pseudonocardiaceae</taxon>
        <taxon>Amycolatopsis</taxon>
    </lineage>
</organism>
<dbReference type="PANTHER" id="PTHR11228">
    <property type="entry name" value="RADICAL SAM DOMAIN PROTEIN"/>
    <property type="match status" value="1"/>
</dbReference>
<evidence type="ECO:0000313" key="18">
    <source>
        <dbReference type="Proteomes" id="UP000198878"/>
    </source>
</evidence>
<dbReference type="SFLD" id="SFLDF00316">
    <property type="entry name" value="C-terminal_tyrosine_decarboxyl"/>
    <property type="match status" value="1"/>
</dbReference>
<dbReference type="SFLD" id="SFLDG01385">
    <property type="entry name" value="heme_carboxy_lyase_like"/>
    <property type="match status" value="1"/>
</dbReference>
<evidence type="ECO:0000259" key="16">
    <source>
        <dbReference type="PROSITE" id="PS51918"/>
    </source>
</evidence>
<keyword evidence="3" id="KW-0949">S-adenosyl-L-methionine</keyword>
<evidence type="ECO:0000313" key="17">
    <source>
        <dbReference type="EMBL" id="SEF23748.1"/>
    </source>
</evidence>
<dbReference type="SFLD" id="SFLDG01067">
    <property type="entry name" value="SPASM/twitch_domain_containing"/>
    <property type="match status" value="1"/>
</dbReference>
<dbReference type="SFLD" id="SFLDG01386">
    <property type="entry name" value="main_SPASM_domain-containing"/>
    <property type="match status" value="1"/>
</dbReference>
<sequence>MSLVDEFQYGLDAPICLTWELTYACNLSCVHCLSSSGRRDPRELSTVECKALIDEFERMQVFYVNIGGGEPTVRPDFWELVDYATEHHVGVKFSTNGIKITPEVARRLAASDYVDVQISLDGATAEVNDHVRGPGSYATAIRAMRHLSDAGFENFKISVVMTRHNVGQLDAFKAIADRYGAQLRITRLRPSGRGADTWDELHPTAAQQRELYDWLVLHGEGVLTGDSFFHLAGYGDGALPGLNLCGAGRVVCLVDPVGDVYACPFAIHETFLAGNVRAAGFTRVWRESELFTSLRSPQSGGACESCSAFDACRGGCMAAKFFTGLPLDGPDPECVRGHGEPALAGVTSVPKPSLDHSHRRRPVPVTIGMRRPPESACDENPLAGFGR</sequence>
<dbReference type="GO" id="GO:0003824">
    <property type="term" value="F:catalytic activity"/>
    <property type="evidence" value="ECO:0007669"/>
    <property type="project" value="InterPro"/>
</dbReference>
<dbReference type="Proteomes" id="UP000198878">
    <property type="component" value="Unassembled WGS sequence"/>
</dbReference>
<dbReference type="STRING" id="218821.SAMN05421837_102388"/>
<dbReference type="CDD" id="cd01335">
    <property type="entry name" value="Radical_SAM"/>
    <property type="match status" value="1"/>
</dbReference>
<evidence type="ECO:0000256" key="3">
    <source>
        <dbReference type="ARBA" id="ARBA00022691"/>
    </source>
</evidence>
<dbReference type="PANTHER" id="PTHR11228:SF7">
    <property type="entry name" value="PQQA PEPTIDE CYCLASE"/>
    <property type="match status" value="1"/>
</dbReference>
<dbReference type="SFLD" id="SFLDS00029">
    <property type="entry name" value="Radical_SAM"/>
    <property type="match status" value="1"/>
</dbReference>
<dbReference type="PIRSF" id="PIRSF037420">
    <property type="entry name" value="PQQ_syn_pqqE"/>
    <property type="match status" value="1"/>
</dbReference>
<dbReference type="SUPFAM" id="SSF102114">
    <property type="entry name" value="Radical SAM enzymes"/>
    <property type="match status" value="1"/>
</dbReference>
<evidence type="ECO:0000256" key="10">
    <source>
        <dbReference type="ARBA" id="ARBA00066739"/>
    </source>
</evidence>
<dbReference type="InterPro" id="IPR050377">
    <property type="entry name" value="Radical_SAM_PqqE_MftC-like"/>
</dbReference>
<evidence type="ECO:0000256" key="11">
    <source>
        <dbReference type="ARBA" id="ARBA00066804"/>
    </source>
</evidence>
<evidence type="ECO:0000256" key="7">
    <source>
        <dbReference type="ARBA" id="ARBA00023239"/>
    </source>
</evidence>
<keyword evidence="7" id="KW-0456">Lyase</keyword>
<evidence type="ECO:0000256" key="4">
    <source>
        <dbReference type="ARBA" id="ARBA00022723"/>
    </source>
</evidence>
<dbReference type="PROSITE" id="PS51918">
    <property type="entry name" value="RADICAL_SAM"/>
    <property type="match status" value="1"/>
</dbReference>
<keyword evidence="6" id="KW-0411">Iron-sulfur</keyword>